<feature type="compositionally biased region" description="Basic residues" evidence="1">
    <location>
        <begin position="12"/>
        <end position="26"/>
    </location>
</feature>
<name>A0A2P2N4B6_RHIMU</name>
<dbReference type="EMBL" id="GGEC01056836">
    <property type="protein sequence ID" value="MBX37320.1"/>
    <property type="molecule type" value="Transcribed_RNA"/>
</dbReference>
<dbReference type="AlphaFoldDB" id="A0A2P2N4B6"/>
<organism evidence="2">
    <name type="scientific">Rhizophora mucronata</name>
    <name type="common">Asiatic mangrove</name>
    <dbReference type="NCBI Taxonomy" id="61149"/>
    <lineage>
        <taxon>Eukaryota</taxon>
        <taxon>Viridiplantae</taxon>
        <taxon>Streptophyta</taxon>
        <taxon>Embryophyta</taxon>
        <taxon>Tracheophyta</taxon>
        <taxon>Spermatophyta</taxon>
        <taxon>Magnoliopsida</taxon>
        <taxon>eudicotyledons</taxon>
        <taxon>Gunneridae</taxon>
        <taxon>Pentapetalae</taxon>
        <taxon>rosids</taxon>
        <taxon>fabids</taxon>
        <taxon>Malpighiales</taxon>
        <taxon>Rhizophoraceae</taxon>
        <taxon>Rhizophora</taxon>
    </lineage>
</organism>
<feature type="region of interest" description="Disordered" evidence="1">
    <location>
        <begin position="1"/>
        <end position="26"/>
    </location>
</feature>
<protein>
    <submittedName>
        <fullName evidence="2">Uncharacterized protein</fullName>
    </submittedName>
</protein>
<sequence length="26" mass="3121">MLEHLNNYKLISTKRKPNSHSIQKCH</sequence>
<reference evidence="2" key="1">
    <citation type="submission" date="2018-02" db="EMBL/GenBank/DDBJ databases">
        <title>Rhizophora mucronata_Transcriptome.</title>
        <authorList>
            <person name="Meera S.P."/>
            <person name="Sreeshan A."/>
            <person name="Augustine A."/>
        </authorList>
    </citation>
    <scope>NUCLEOTIDE SEQUENCE</scope>
    <source>
        <tissue evidence="2">Leaf</tissue>
    </source>
</reference>
<evidence type="ECO:0000313" key="2">
    <source>
        <dbReference type="EMBL" id="MBX37320.1"/>
    </source>
</evidence>
<accession>A0A2P2N4B6</accession>
<evidence type="ECO:0000256" key="1">
    <source>
        <dbReference type="SAM" id="MobiDB-lite"/>
    </source>
</evidence>
<proteinExistence type="predicted"/>